<proteinExistence type="predicted"/>
<keyword evidence="3" id="KW-0472">Membrane</keyword>
<keyword evidence="3" id="KW-0812">Transmembrane</keyword>
<reference evidence="5 6" key="1">
    <citation type="journal article" date="2016" name="Nat. Commun.">
        <title>Thousands of microbial genomes shed light on interconnected biogeochemical processes in an aquifer system.</title>
        <authorList>
            <person name="Anantharaman K."/>
            <person name="Brown C.T."/>
            <person name="Hug L.A."/>
            <person name="Sharon I."/>
            <person name="Castelle C.J."/>
            <person name="Probst A.J."/>
            <person name="Thomas B.C."/>
            <person name="Singh A."/>
            <person name="Wilkins M.J."/>
            <person name="Karaoz U."/>
            <person name="Brodie E.L."/>
            <person name="Williams K.H."/>
            <person name="Hubbard S.S."/>
            <person name="Banfield J.F."/>
        </authorList>
    </citation>
    <scope>NUCLEOTIDE SEQUENCE [LARGE SCALE GENOMIC DNA]</scope>
</reference>
<comment type="caution">
    <text evidence="5">The sequence shown here is derived from an EMBL/GenBank/DDBJ whole genome shotgun (WGS) entry which is preliminary data.</text>
</comment>
<name>A0A1F7W7M3_9BACT</name>
<dbReference type="GO" id="GO:0004222">
    <property type="term" value="F:metalloendopeptidase activity"/>
    <property type="evidence" value="ECO:0007669"/>
    <property type="project" value="TreeGrafter"/>
</dbReference>
<keyword evidence="1" id="KW-0732">Signal</keyword>
<dbReference type="InterPro" id="IPR016047">
    <property type="entry name" value="M23ase_b-sheet_dom"/>
</dbReference>
<evidence type="ECO:0000256" key="3">
    <source>
        <dbReference type="SAM" id="Phobius"/>
    </source>
</evidence>
<dbReference type="Gene3D" id="2.70.70.10">
    <property type="entry name" value="Glucose Permease (Domain IIA)"/>
    <property type="match status" value="1"/>
</dbReference>
<gene>
    <name evidence="5" type="ORF">A2304_03745</name>
</gene>
<dbReference type="AlphaFoldDB" id="A0A1F7W7M3"/>
<dbReference type="SUPFAM" id="SSF57997">
    <property type="entry name" value="Tropomyosin"/>
    <property type="match status" value="1"/>
</dbReference>
<sequence length="417" mass="46020">MIHPKGYLIGFVILIASAACFGFVYAMGDNTPNDVVIEDAGAVVVIDSLNEQISEKRSDVEKLNQNIDKYREKISLLQSKETTIEVELELLDNRIAKTELDIDVTEKEMSALNDEILVLETQMEAVEAQLSRSRESLAQLLRQMDVYDNDLTLQLLFGSDSFGDLFTRLQELSSVTGDLKSALDQAEAERVRFESDRASQIGKRKQLADLQTQQETQMALLEDEQGSKGILLAQTQRSEAQFQSFLSELRGEQQYVNQQIALLQDEVERKLSSVDSVGEGSSVLSWPVEPLKGISALFHDKSYPFRHLFEHPGIDLPVPLGTPVLSAAPGYVAWTRTGNMYGNYVMVIHSNGIATLYAHLSKVSVSQDQFVSRGSTLGLSGGVPGTPGAGLSTGAHLHFEVRLNGIPTDPLNYLVER</sequence>
<dbReference type="CDD" id="cd12797">
    <property type="entry name" value="M23_peptidase"/>
    <property type="match status" value="1"/>
</dbReference>
<dbReference type="EMBL" id="MGFE01000022">
    <property type="protein sequence ID" value="OGL98197.1"/>
    <property type="molecule type" value="Genomic_DNA"/>
</dbReference>
<accession>A0A1F7W7M3</accession>
<keyword evidence="3" id="KW-1133">Transmembrane helix</keyword>
<organism evidence="5 6">
    <name type="scientific">Candidatus Uhrbacteria bacterium RIFOXYB2_FULL_57_15</name>
    <dbReference type="NCBI Taxonomy" id="1802422"/>
    <lineage>
        <taxon>Bacteria</taxon>
        <taxon>Candidatus Uhriibacteriota</taxon>
    </lineage>
</organism>
<dbReference type="Proteomes" id="UP000176501">
    <property type="component" value="Unassembled WGS sequence"/>
</dbReference>
<dbReference type="PANTHER" id="PTHR21666:SF289">
    <property type="entry name" value="L-ALA--D-GLU ENDOPEPTIDASE"/>
    <property type="match status" value="1"/>
</dbReference>
<dbReference type="Pfam" id="PF01551">
    <property type="entry name" value="Peptidase_M23"/>
    <property type="match status" value="1"/>
</dbReference>
<protein>
    <recommendedName>
        <fullName evidence="4">M23ase beta-sheet core domain-containing protein</fullName>
    </recommendedName>
</protein>
<dbReference type="SUPFAM" id="SSF51261">
    <property type="entry name" value="Duplicated hybrid motif"/>
    <property type="match status" value="1"/>
</dbReference>
<evidence type="ECO:0000259" key="4">
    <source>
        <dbReference type="Pfam" id="PF01551"/>
    </source>
</evidence>
<feature type="transmembrane region" description="Helical" evidence="3">
    <location>
        <begin position="7"/>
        <end position="28"/>
    </location>
</feature>
<dbReference type="PROSITE" id="PS51257">
    <property type="entry name" value="PROKAR_LIPOPROTEIN"/>
    <property type="match status" value="1"/>
</dbReference>
<evidence type="ECO:0000256" key="2">
    <source>
        <dbReference type="SAM" id="Coils"/>
    </source>
</evidence>
<dbReference type="Gene3D" id="6.10.250.3150">
    <property type="match status" value="1"/>
</dbReference>
<feature type="domain" description="M23ase beta-sheet core" evidence="4">
    <location>
        <begin position="311"/>
        <end position="410"/>
    </location>
</feature>
<dbReference type="PANTHER" id="PTHR21666">
    <property type="entry name" value="PEPTIDASE-RELATED"/>
    <property type="match status" value="1"/>
</dbReference>
<feature type="coiled-coil region" evidence="2">
    <location>
        <begin position="46"/>
        <end position="143"/>
    </location>
</feature>
<dbReference type="InterPro" id="IPR050570">
    <property type="entry name" value="Cell_wall_metabolism_enzyme"/>
</dbReference>
<evidence type="ECO:0000256" key="1">
    <source>
        <dbReference type="ARBA" id="ARBA00022729"/>
    </source>
</evidence>
<evidence type="ECO:0000313" key="5">
    <source>
        <dbReference type="EMBL" id="OGL98197.1"/>
    </source>
</evidence>
<keyword evidence="2" id="KW-0175">Coiled coil</keyword>
<evidence type="ECO:0000313" key="6">
    <source>
        <dbReference type="Proteomes" id="UP000176501"/>
    </source>
</evidence>
<dbReference type="InterPro" id="IPR011055">
    <property type="entry name" value="Dup_hybrid_motif"/>
</dbReference>